<reference evidence="1" key="1">
    <citation type="submission" date="2022-08" db="EMBL/GenBank/DDBJ databases">
        <title>The genomic sequence of strain Paenibacillus sp. SCIV0701.</title>
        <authorList>
            <person name="Zhao H."/>
        </authorList>
    </citation>
    <scope>NUCLEOTIDE SEQUENCE</scope>
    <source>
        <strain evidence="1">SCIV0701</strain>
    </source>
</reference>
<dbReference type="RefSeq" id="WP_257442314.1">
    <property type="nucleotide sequence ID" value="NZ_JANIPJ010000001.1"/>
</dbReference>
<name>A0A9X2MLY8_9BACL</name>
<organism evidence="1 2">
    <name type="scientific">Paenibacillus soyae</name>
    <dbReference type="NCBI Taxonomy" id="2969249"/>
    <lineage>
        <taxon>Bacteria</taxon>
        <taxon>Bacillati</taxon>
        <taxon>Bacillota</taxon>
        <taxon>Bacilli</taxon>
        <taxon>Bacillales</taxon>
        <taxon>Paenibacillaceae</taxon>
        <taxon>Paenibacillus</taxon>
    </lineage>
</organism>
<evidence type="ECO:0000313" key="1">
    <source>
        <dbReference type="EMBL" id="MCR2802675.1"/>
    </source>
</evidence>
<keyword evidence="2" id="KW-1185">Reference proteome</keyword>
<dbReference type="AlphaFoldDB" id="A0A9X2MLY8"/>
<evidence type="ECO:0000313" key="2">
    <source>
        <dbReference type="Proteomes" id="UP001141950"/>
    </source>
</evidence>
<protein>
    <submittedName>
        <fullName evidence="1">Uncharacterized protein</fullName>
    </submittedName>
</protein>
<dbReference type="EMBL" id="JANIPJ010000001">
    <property type="protein sequence ID" value="MCR2802675.1"/>
    <property type="molecule type" value="Genomic_DNA"/>
</dbReference>
<dbReference type="Proteomes" id="UP001141950">
    <property type="component" value="Unassembled WGS sequence"/>
</dbReference>
<accession>A0A9X2MLY8</accession>
<sequence length="138" mass="16406">MIPKVWSVESLILTNQTKEQFTSRFRKVIFHKDFQYLLLQQQDQFKVMKIKCCEEVVKLREANKDECMELEEYLQKWHVKALVDSMDSNEEYWVVGISFNKVVHKGCFSSEYRISDGNPLDILPYIIQTGAEHVYFSK</sequence>
<comment type="caution">
    <text evidence="1">The sequence shown here is derived from an EMBL/GenBank/DDBJ whole genome shotgun (WGS) entry which is preliminary data.</text>
</comment>
<proteinExistence type="predicted"/>
<gene>
    <name evidence="1" type="ORF">NQZ67_02160</name>
</gene>